<protein>
    <recommendedName>
        <fullName evidence="1">Jacalin-type lectin domain-containing protein</fullName>
    </recommendedName>
</protein>
<dbReference type="Pfam" id="PF12044">
    <property type="entry name" value="Metallopep"/>
    <property type="match status" value="1"/>
</dbReference>
<keyword evidence="3" id="KW-1185">Reference proteome</keyword>
<gene>
    <name evidence="2" type="ORF">AC631_03974</name>
</gene>
<reference evidence="2 3" key="1">
    <citation type="submission" date="2015-11" db="EMBL/GenBank/DDBJ databases">
        <title>The genome of Debaryomyces fabryi.</title>
        <authorList>
            <person name="Tafer H."/>
            <person name="Lopandic K."/>
        </authorList>
    </citation>
    <scope>NUCLEOTIDE SEQUENCE [LARGE SCALE GENOMIC DNA]</scope>
    <source>
        <strain evidence="2 3">CBS 789</strain>
    </source>
</reference>
<name>A0A0V1PW35_9ASCO</name>
<dbReference type="InterPro" id="IPR053002">
    <property type="entry name" value="Metalloproteinase_M10B"/>
</dbReference>
<dbReference type="Pfam" id="PF01419">
    <property type="entry name" value="Jacalin"/>
    <property type="match status" value="1"/>
</dbReference>
<evidence type="ECO:0000259" key="1">
    <source>
        <dbReference type="PROSITE" id="PS51752"/>
    </source>
</evidence>
<dbReference type="PROSITE" id="PS51752">
    <property type="entry name" value="JACALIN_LECTIN"/>
    <property type="match status" value="1"/>
</dbReference>
<accession>A0A0V1PW35</accession>
<dbReference type="Proteomes" id="UP000054251">
    <property type="component" value="Unassembled WGS sequence"/>
</dbReference>
<dbReference type="PANTHER" id="PTHR21054">
    <property type="entry name" value="ZINC METALLOPROTEINASE-RELATED"/>
    <property type="match status" value="1"/>
</dbReference>
<proteinExistence type="predicted"/>
<dbReference type="AlphaFoldDB" id="A0A0V1PW35"/>
<dbReference type="SUPFAM" id="SSF55486">
    <property type="entry name" value="Metalloproteases ('zincins'), catalytic domain"/>
    <property type="match status" value="1"/>
</dbReference>
<organism evidence="2 3">
    <name type="scientific">Debaryomyces fabryi</name>
    <dbReference type="NCBI Taxonomy" id="58627"/>
    <lineage>
        <taxon>Eukaryota</taxon>
        <taxon>Fungi</taxon>
        <taxon>Dikarya</taxon>
        <taxon>Ascomycota</taxon>
        <taxon>Saccharomycotina</taxon>
        <taxon>Pichiomycetes</taxon>
        <taxon>Debaryomycetaceae</taxon>
        <taxon>Debaryomyces</taxon>
    </lineage>
</organism>
<dbReference type="SUPFAM" id="SSF51101">
    <property type="entry name" value="Mannose-binding lectins"/>
    <property type="match status" value="1"/>
</dbReference>
<evidence type="ECO:0000313" key="3">
    <source>
        <dbReference type="Proteomes" id="UP000054251"/>
    </source>
</evidence>
<evidence type="ECO:0000313" key="2">
    <source>
        <dbReference type="EMBL" id="KSA00268.1"/>
    </source>
</evidence>
<dbReference type="InterPro" id="IPR021917">
    <property type="entry name" value="Unchr_Zn-peptidase-like"/>
</dbReference>
<dbReference type="GO" id="GO:0005737">
    <property type="term" value="C:cytoplasm"/>
    <property type="evidence" value="ECO:0007669"/>
    <property type="project" value="TreeGrafter"/>
</dbReference>
<dbReference type="RefSeq" id="XP_015466370.1">
    <property type="nucleotide sequence ID" value="XM_015612803.1"/>
</dbReference>
<dbReference type="EMBL" id="LMYN01000095">
    <property type="protein sequence ID" value="KSA00268.1"/>
    <property type="molecule type" value="Genomic_DNA"/>
</dbReference>
<dbReference type="Gene3D" id="2.100.10.30">
    <property type="entry name" value="Jacalin-like lectin domain"/>
    <property type="match status" value="1"/>
</dbReference>
<dbReference type="GeneID" id="26840983"/>
<sequence length="735" mass="82287">MTITLNYQDNEIVSSPTVLISGKTSTGITQGIVQVVNNDNRVFPPQCFEVNNGNFKALIHVSPNERNRLIIEIMDNGRINPFGFPEYFHGKPKVVDRSELNINFNPLPQNKPVHLCVLVGKDSKGVYDMPQYRLKRGEQANLQTAIKKLKVAGRLMQAFTQDDMRSTGMSNRSFQFVEESVASQGIFGYTVDSPTSHQEIKIHVLRSPKTVAELRDPNLAQQNSKGNNTGGLFSHALELIDKTPELSDKFKRLKTAVQCAVLYLDSHFDTKLNIILTHAALGGGNSNIKLAIFGSHGLHSWPSNFPQLTPSFLDGTHLSINEVANDCNQCGTSWECLNITLGAFMHEIGHLLGCPHQVDGVMLRDYIWWNRSFMTREVECLRTKSRGQLINSNGVWPQVCHWNRLDLIRFFYHDSFSLPIDSNDPTYGKVQSTTMVLDDSYEGSYRTPTLYNTPLGGALIKSGSGIYLIEFISKDLTRHSFSYFPKSYGGTGLQHEIMLDYDSCFQSLRKNSNEVDEHFAVRVLSLGGDLYINDFKKHCSTDAAQNVIKSDFGLNRGILTGYKSALLGKSKDKESVIGFELEKVYKVRIYHGGALDGVRFYFNTSDNAEAKNPPKVPLRNYLHRLTNKLSDSSDTRNNTQETSHKVVTIGHEKSHYSDYDIGLGEFITKFHIRNGAWIDAIQIETNTGRKSPMFGNGNGGHLSTLESPGRGFRVIGMYGYVGSWLDGLGIIYTSD</sequence>
<dbReference type="OrthoDB" id="74460at2759"/>
<feature type="domain" description="Jacalin-type lectin" evidence="1">
    <location>
        <begin position="561"/>
        <end position="734"/>
    </location>
</feature>
<dbReference type="InterPro" id="IPR001229">
    <property type="entry name" value="Jacalin-like_lectin_dom"/>
</dbReference>
<dbReference type="PANTHER" id="PTHR21054:SF2">
    <property type="entry name" value="MIP04191P"/>
    <property type="match status" value="1"/>
</dbReference>
<comment type="caution">
    <text evidence="2">The sequence shown here is derived from an EMBL/GenBank/DDBJ whole genome shotgun (WGS) entry which is preliminary data.</text>
</comment>
<dbReference type="InterPro" id="IPR036404">
    <property type="entry name" value="Jacalin-like_lectin_dom_sf"/>
</dbReference>